<dbReference type="PaxDb" id="4113-PGSC0003DMT400089706"/>
<dbReference type="HOGENOM" id="CLU_2175487_0_0_1"/>
<dbReference type="InParanoid" id="M1DIR5"/>
<dbReference type="AlphaFoldDB" id="M1DIR5"/>
<dbReference type="Proteomes" id="UP000011115">
    <property type="component" value="Unassembled WGS sequence"/>
</dbReference>
<name>M1DIR5_SOLTU</name>
<dbReference type="EnsemblPlants" id="PGSC0003DMT400089706">
    <property type="protein sequence ID" value="PGSC0003DMT400089706"/>
    <property type="gene ID" value="PGSC0003DMG400039277"/>
</dbReference>
<sequence length="110" mass="12489">MCFRTNAQGSNSDNWHQDQGNCKTPKNYRLKQELHVKVKVKEEGQEPRKKAKGQGCPSLAKALRQDHGGLHDQWWSPRVMVPLMKVEVVASSRLPQVGSSIRATSRFVKH</sequence>
<accession>M1DIR5</accession>
<evidence type="ECO:0000256" key="1">
    <source>
        <dbReference type="SAM" id="MobiDB-lite"/>
    </source>
</evidence>
<keyword evidence="3" id="KW-1185">Reference proteome</keyword>
<organism evidence="2 3">
    <name type="scientific">Solanum tuberosum</name>
    <name type="common">Potato</name>
    <dbReference type="NCBI Taxonomy" id="4113"/>
    <lineage>
        <taxon>Eukaryota</taxon>
        <taxon>Viridiplantae</taxon>
        <taxon>Streptophyta</taxon>
        <taxon>Embryophyta</taxon>
        <taxon>Tracheophyta</taxon>
        <taxon>Spermatophyta</taxon>
        <taxon>Magnoliopsida</taxon>
        <taxon>eudicotyledons</taxon>
        <taxon>Gunneridae</taxon>
        <taxon>Pentapetalae</taxon>
        <taxon>asterids</taxon>
        <taxon>lamiids</taxon>
        <taxon>Solanales</taxon>
        <taxon>Solanaceae</taxon>
        <taxon>Solanoideae</taxon>
        <taxon>Solaneae</taxon>
        <taxon>Solanum</taxon>
    </lineage>
</organism>
<evidence type="ECO:0000313" key="2">
    <source>
        <dbReference type="EnsemblPlants" id="PGSC0003DMT400089706"/>
    </source>
</evidence>
<reference evidence="2" key="2">
    <citation type="submission" date="2015-06" db="UniProtKB">
        <authorList>
            <consortium name="EnsemblPlants"/>
        </authorList>
    </citation>
    <scope>IDENTIFICATION</scope>
    <source>
        <strain evidence="2">DM1-3 516 R44</strain>
    </source>
</reference>
<dbReference type="Gramene" id="PGSC0003DMT400089706">
    <property type="protein sequence ID" value="PGSC0003DMT400089706"/>
    <property type="gene ID" value="PGSC0003DMG400039277"/>
</dbReference>
<proteinExistence type="predicted"/>
<feature type="region of interest" description="Disordered" evidence="1">
    <location>
        <begin position="1"/>
        <end position="24"/>
    </location>
</feature>
<evidence type="ECO:0000313" key="3">
    <source>
        <dbReference type="Proteomes" id="UP000011115"/>
    </source>
</evidence>
<protein>
    <submittedName>
        <fullName evidence="2">Uncharacterized protein</fullName>
    </submittedName>
</protein>
<reference evidence="3" key="1">
    <citation type="journal article" date="2011" name="Nature">
        <title>Genome sequence and analysis of the tuber crop potato.</title>
        <authorList>
            <consortium name="The Potato Genome Sequencing Consortium"/>
        </authorList>
    </citation>
    <scope>NUCLEOTIDE SEQUENCE [LARGE SCALE GENOMIC DNA]</scope>
    <source>
        <strain evidence="3">cv. DM1-3 516 R44</strain>
    </source>
</reference>